<dbReference type="Proteomes" id="UP001151760">
    <property type="component" value="Unassembled WGS sequence"/>
</dbReference>
<protein>
    <submittedName>
        <fullName evidence="2">Uncharacterized protein</fullName>
    </submittedName>
</protein>
<reference evidence="2" key="1">
    <citation type="journal article" date="2022" name="Int. J. Mol. Sci.">
        <title>Draft Genome of Tanacetum Coccineum: Genomic Comparison of Closely Related Tanacetum-Family Plants.</title>
        <authorList>
            <person name="Yamashiro T."/>
            <person name="Shiraishi A."/>
            <person name="Nakayama K."/>
            <person name="Satake H."/>
        </authorList>
    </citation>
    <scope>NUCLEOTIDE SEQUENCE</scope>
</reference>
<sequence length="259" mass="28010">MLAICNAATSGRRKKQIPVLYNHPQSKIEAAKCVSLKRDTGFQTGHSVKETQSSSAKDTNPSQTPSPTPVVVRMHKVVQQETGGPTSLGVTREEGFHLQLSSVVSSSLTKPVYSASTILHSKFASRHDASATSTAEADLGKTNHNDSVSQQQGIVKGTKTISFDHIFVGTDPHVLVEKNKSASEGLETVLTKPATGKGAIYIEKEIEFVEEEFNTSPDLSSLDDTKKEIKLKDLSKLVPNLEVDFIDLDSPEGDEPIII</sequence>
<reference evidence="2" key="2">
    <citation type="submission" date="2022-01" db="EMBL/GenBank/DDBJ databases">
        <authorList>
            <person name="Yamashiro T."/>
            <person name="Shiraishi A."/>
            <person name="Satake H."/>
            <person name="Nakayama K."/>
        </authorList>
    </citation>
    <scope>NUCLEOTIDE SEQUENCE</scope>
</reference>
<evidence type="ECO:0000256" key="1">
    <source>
        <dbReference type="SAM" id="MobiDB-lite"/>
    </source>
</evidence>
<dbReference type="EMBL" id="BQNB010011532">
    <property type="protein sequence ID" value="GJS91788.1"/>
    <property type="molecule type" value="Genomic_DNA"/>
</dbReference>
<accession>A0ABQ4ZSH8</accession>
<gene>
    <name evidence="2" type="ORF">Tco_0774424</name>
</gene>
<keyword evidence="3" id="KW-1185">Reference proteome</keyword>
<proteinExistence type="predicted"/>
<comment type="caution">
    <text evidence="2">The sequence shown here is derived from an EMBL/GenBank/DDBJ whole genome shotgun (WGS) entry which is preliminary data.</text>
</comment>
<organism evidence="2 3">
    <name type="scientific">Tanacetum coccineum</name>
    <dbReference type="NCBI Taxonomy" id="301880"/>
    <lineage>
        <taxon>Eukaryota</taxon>
        <taxon>Viridiplantae</taxon>
        <taxon>Streptophyta</taxon>
        <taxon>Embryophyta</taxon>
        <taxon>Tracheophyta</taxon>
        <taxon>Spermatophyta</taxon>
        <taxon>Magnoliopsida</taxon>
        <taxon>eudicotyledons</taxon>
        <taxon>Gunneridae</taxon>
        <taxon>Pentapetalae</taxon>
        <taxon>asterids</taxon>
        <taxon>campanulids</taxon>
        <taxon>Asterales</taxon>
        <taxon>Asteraceae</taxon>
        <taxon>Asteroideae</taxon>
        <taxon>Anthemideae</taxon>
        <taxon>Anthemidinae</taxon>
        <taxon>Tanacetum</taxon>
    </lineage>
</organism>
<evidence type="ECO:0000313" key="2">
    <source>
        <dbReference type="EMBL" id="GJS91788.1"/>
    </source>
</evidence>
<feature type="compositionally biased region" description="Polar residues" evidence="1">
    <location>
        <begin position="44"/>
        <end position="60"/>
    </location>
</feature>
<feature type="region of interest" description="Disordered" evidence="1">
    <location>
        <begin position="44"/>
        <end position="69"/>
    </location>
</feature>
<name>A0ABQ4ZSH8_9ASTR</name>
<evidence type="ECO:0000313" key="3">
    <source>
        <dbReference type="Proteomes" id="UP001151760"/>
    </source>
</evidence>